<feature type="transmembrane region" description="Helical" evidence="1">
    <location>
        <begin position="62"/>
        <end position="82"/>
    </location>
</feature>
<sequence>VGRLGGGGVPVVVPVFPGGGGRGGGGLPPGPPLGAPPPHYSPYSPSRFHIDKRCRHSCTWKCSAIALILLSVALTAMLAYFAGKALVYTNYRIKTNLSPQKPRGKTGARGFSGACLDMVTKTRIAPKVPKEYGLKIPSFHKFVIDAKKKWAKYG</sequence>
<protein>
    <submittedName>
        <fullName evidence="2">Uncharacterized protein</fullName>
    </submittedName>
</protein>
<keyword evidence="1" id="KW-0812">Transmembrane</keyword>
<feature type="non-terminal residue" evidence="2">
    <location>
        <position position="1"/>
    </location>
</feature>
<reference evidence="2 3" key="1">
    <citation type="submission" date="2024-07" db="EMBL/GenBank/DDBJ databases">
        <title>Chromosome-level genome assembly of the water stick insect Ranatra chinensis (Heteroptera: Nepidae).</title>
        <authorList>
            <person name="Liu X."/>
        </authorList>
    </citation>
    <scope>NUCLEOTIDE SEQUENCE [LARGE SCALE GENOMIC DNA]</scope>
    <source>
        <strain evidence="2">Cailab_2021Rc</strain>
        <tissue evidence="2">Muscle</tissue>
    </source>
</reference>
<name>A0ABD0XYG9_9HEMI</name>
<dbReference type="Proteomes" id="UP001558652">
    <property type="component" value="Unassembled WGS sequence"/>
</dbReference>
<evidence type="ECO:0000313" key="3">
    <source>
        <dbReference type="Proteomes" id="UP001558652"/>
    </source>
</evidence>
<dbReference type="AlphaFoldDB" id="A0ABD0XYG9"/>
<dbReference type="EMBL" id="JBFDAA010000018">
    <property type="protein sequence ID" value="KAL1116306.1"/>
    <property type="molecule type" value="Genomic_DNA"/>
</dbReference>
<proteinExistence type="predicted"/>
<keyword evidence="1" id="KW-1133">Transmembrane helix</keyword>
<organism evidence="2 3">
    <name type="scientific">Ranatra chinensis</name>
    <dbReference type="NCBI Taxonomy" id="642074"/>
    <lineage>
        <taxon>Eukaryota</taxon>
        <taxon>Metazoa</taxon>
        <taxon>Ecdysozoa</taxon>
        <taxon>Arthropoda</taxon>
        <taxon>Hexapoda</taxon>
        <taxon>Insecta</taxon>
        <taxon>Pterygota</taxon>
        <taxon>Neoptera</taxon>
        <taxon>Paraneoptera</taxon>
        <taxon>Hemiptera</taxon>
        <taxon>Heteroptera</taxon>
        <taxon>Panheteroptera</taxon>
        <taxon>Nepomorpha</taxon>
        <taxon>Nepidae</taxon>
        <taxon>Ranatrinae</taxon>
        <taxon>Ranatra</taxon>
    </lineage>
</organism>
<evidence type="ECO:0000256" key="1">
    <source>
        <dbReference type="SAM" id="Phobius"/>
    </source>
</evidence>
<keyword evidence="1" id="KW-0472">Membrane</keyword>
<accession>A0ABD0XYG9</accession>
<keyword evidence="3" id="KW-1185">Reference proteome</keyword>
<evidence type="ECO:0000313" key="2">
    <source>
        <dbReference type="EMBL" id="KAL1116306.1"/>
    </source>
</evidence>
<comment type="caution">
    <text evidence="2">The sequence shown here is derived from an EMBL/GenBank/DDBJ whole genome shotgun (WGS) entry which is preliminary data.</text>
</comment>
<gene>
    <name evidence="2" type="ORF">AAG570_005801</name>
</gene>